<name>A0A1Y0EQT3_9BURK</name>
<dbReference type="RefSeq" id="WP_087282241.1">
    <property type="nucleotide sequence ID" value="NZ_CP021455.1"/>
</dbReference>
<sequence>MTSPEADNRYRHPTTGRWGQALAAAMNHGGWARARRAVMARLPFMTLASDVHDVVYLNWLVPVAAAQSLAPPGLTLWQQGGWTPFTVLSYRHRHFGPAALGPLRRLCPSPRQSNWRLYLADLESDSARPHSAEPHLALDPMVAAPVGADVTTTDPAGPHRTEARRAGSPLAKPGRADADAAGRDPAGLAAAGPGGAEPTAPVTHTVLFLKNVMDSLPFTLATRLFSDALPTHLPQSFTHQRVGHRIATTIAPGRGSAPALNAAVELTATRQFAPEAALFAQVFGSWDQAVRMLACQDAAITAVPTAGTTPAPLAWAAIDLPIALPQVVPALPVAPVQCALLAAFAQAVGPFCFVVEQVPFRVLSERVLPR</sequence>
<dbReference type="AlphaFoldDB" id="A0A1Y0EQT3"/>
<reference evidence="2 3" key="1">
    <citation type="submission" date="2017-05" db="EMBL/GenBank/DDBJ databases">
        <authorList>
            <person name="Song R."/>
            <person name="Chenine A.L."/>
            <person name="Ruprecht R.M."/>
        </authorList>
    </citation>
    <scope>NUCLEOTIDE SEQUENCE [LARGE SCALE GENOMIC DNA]</scope>
    <source>
        <strain evidence="2 3">DSM 26136</strain>
    </source>
</reference>
<evidence type="ECO:0000256" key="1">
    <source>
        <dbReference type="SAM" id="MobiDB-lite"/>
    </source>
</evidence>
<keyword evidence="3" id="KW-1185">Reference proteome</keyword>
<feature type="region of interest" description="Disordered" evidence="1">
    <location>
        <begin position="149"/>
        <end position="197"/>
    </location>
</feature>
<accession>A0A1Y0EQT3</accession>
<evidence type="ECO:0000313" key="3">
    <source>
        <dbReference type="Proteomes" id="UP000196138"/>
    </source>
</evidence>
<proteinExistence type="predicted"/>
<evidence type="ECO:0000313" key="2">
    <source>
        <dbReference type="EMBL" id="ARU05761.1"/>
    </source>
</evidence>
<dbReference type="KEGG" id="cser:CCO03_14665"/>
<dbReference type="EMBL" id="CP021455">
    <property type="protein sequence ID" value="ARU05761.1"/>
    <property type="molecule type" value="Genomic_DNA"/>
</dbReference>
<organism evidence="2 3">
    <name type="scientific">Comamonas serinivorans</name>
    <dbReference type="NCBI Taxonomy" id="1082851"/>
    <lineage>
        <taxon>Bacteria</taxon>
        <taxon>Pseudomonadati</taxon>
        <taxon>Pseudomonadota</taxon>
        <taxon>Betaproteobacteria</taxon>
        <taxon>Burkholderiales</taxon>
        <taxon>Comamonadaceae</taxon>
        <taxon>Comamonas</taxon>
    </lineage>
</organism>
<gene>
    <name evidence="2" type="ORF">CCO03_14665</name>
</gene>
<protein>
    <submittedName>
        <fullName evidence="2">Uncharacterized protein</fullName>
    </submittedName>
</protein>
<dbReference type="Proteomes" id="UP000196138">
    <property type="component" value="Chromosome"/>
</dbReference>
<dbReference type="OrthoDB" id="700978at2"/>